<comment type="caution">
    <text evidence="1">The sequence shown here is derived from an EMBL/GenBank/DDBJ whole genome shotgun (WGS) entry which is preliminary data.</text>
</comment>
<proteinExistence type="predicted"/>
<accession>A0ABV0MUX4</accession>
<reference evidence="1 2" key="1">
    <citation type="submission" date="2021-06" db="EMBL/GenBank/DDBJ databases">
        <authorList>
            <person name="Palmer J.M."/>
        </authorList>
    </citation>
    <scope>NUCLEOTIDE SEQUENCE [LARGE SCALE GENOMIC DNA]</scope>
    <source>
        <strain evidence="1 2">GA_2019</strain>
        <tissue evidence="1">Muscle</tissue>
    </source>
</reference>
<name>A0ABV0MUX4_9TELE</name>
<dbReference type="EMBL" id="JAHRIO010012692">
    <property type="protein sequence ID" value="MEQ2162862.1"/>
    <property type="molecule type" value="Genomic_DNA"/>
</dbReference>
<keyword evidence="2" id="KW-1185">Reference proteome</keyword>
<gene>
    <name evidence="1" type="ORF">GOODEAATRI_024286</name>
</gene>
<evidence type="ECO:0000313" key="2">
    <source>
        <dbReference type="Proteomes" id="UP001476798"/>
    </source>
</evidence>
<dbReference type="Proteomes" id="UP001476798">
    <property type="component" value="Unassembled WGS sequence"/>
</dbReference>
<evidence type="ECO:0000313" key="1">
    <source>
        <dbReference type="EMBL" id="MEQ2162862.1"/>
    </source>
</evidence>
<sequence length="103" mass="11287">MSTLGTREQQSNRQLLEHLTVKVPFSPLVIPPSAACSRPDGSFQIKSLTHLLKSVTFSTGSHGAALQRVCDNRGVSETKQGVDKLATKQEDIVPRMMSVLKIR</sequence>
<protein>
    <submittedName>
        <fullName evidence="1">Uncharacterized protein</fullName>
    </submittedName>
</protein>
<organism evidence="1 2">
    <name type="scientific">Goodea atripinnis</name>
    <dbReference type="NCBI Taxonomy" id="208336"/>
    <lineage>
        <taxon>Eukaryota</taxon>
        <taxon>Metazoa</taxon>
        <taxon>Chordata</taxon>
        <taxon>Craniata</taxon>
        <taxon>Vertebrata</taxon>
        <taxon>Euteleostomi</taxon>
        <taxon>Actinopterygii</taxon>
        <taxon>Neopterygii</taxon>
        <taxon>Teleostei</taxon>
        <taxon>Neoteleostei</taxon>
        <taxon>Acanthomorphata</taxon>
        <taxon>Ovalentaria</taxon>
        <taxon>Atherinomorphae</taxon>
        <taxon>Cyprinodontiformes</taxon>
        <taxon>Goodeidae</taxon>
        <taxon>Goodea</taxon>
    </lineage>
</organism>